<evidence type="ECO:0000313" key="3">
    <source>
        <dbReference type="EMBL" id="PPK74655.1"/>
    </source>
</evidence>
<dbReference type="AlphaFoldDB" id="A0A2S6HB03"/>
<organism evidence="3 4">
    <name type="scientific">Methylobacter tundripaludum</name>
    <dbReference type="NCBI Taxonomy" id="173365"/>
    <lineage>
        <taxon>Bacteria</taxon>
        <taxon>Pseudomonadati</taxon>
        <taxon>Pseudomonadota</taxon>
        <taxon>Gammaproteobacteria</taxon>
        <taxon>Methylococcales</taxon>
        <taxon>Methylococcaceae</taxon>
        <taxon>Methylobacter</taxon>
    </lineage>
</organism>
<feature type="compositionally biased region" description="Basic and acidic residues" evidence="1">
    <location>
        <begin position="155"/>
        <end position="169"/>
    </location>
</feature>
<accession>A0A2S6HB03</accession>
<proteinExistence type="predicted"/>
<evidence type="ECO:0000256" key="2">
    <source>
        <dbReference type="SAM" id="SignalP"/>
    </source>
</evidence>
<feature type="region of interest" description="Disordered" evidence="1">
    <location>
        <begin position="138"/>
        <end position="169"/>
    </location>
</feature>
<keyword evidence="2" id="KW-0732">Signal</keyword>
<gene>
    <name evidence="3" type="ORF">B0F87_108129</name>
</gene>
<evidence type="ECO:0000313" key="4">
    <source>
        <dbReference type="Proteomes" id="UP000240010"/>
    </source>
</evidence>
<feature type="chain" id="PRO_5015546623" evidence="2">
    <location>
        <begin position="28"/>
        <end position="191"/>
    </location>
</feature>
<sequence>MLSLLSIRNTGLALSLLLLAGCAEFNAGYNGYPNQYNDPYAQSDFDELLAFGANMAKISPSSRAEVCRTLLKRQKNPPGAGIHLHLMVGRLLSDTCGEIPRILDGINAIPPGSLSDERMQRLVAIHTEALKRLQNVSRKPGTLEHKQKTVQSAPESKDTTESKKDENRLLREKLEAIRSMEKHLDESGDAK</sequence>
<dbReference type="RefSeq" id="WP_104429698.1">
    <property type="nucleotide sequence ID" value="NZ_PTIZ01000008.1"/>
</dbReference>
<reference evidence="3 4" key="1">
    <citation type="submission" date="2018-02" db="EMBL/GenBank/DDBJ databases">
        <title>Subsurface microbial communities from deep shales in Ohio and West Virginia, USA.</title>
        <authorList>
            <person name="Wrighton K."/>
        </authorList>
    </citation>
    <scope>NUCLEOTIDE SEQUENCE [LARGE SCALE GENOMIC DNA]</scope>
    <source>
        <strain evidence="3 4">OWC-DMM</strain>
    </source>
</reference>
<feature type="signal peptide" evidence="2">
    <location>
        <begin position="1"/>
        <end position="27"/>
    </location>
</feature>
<comment type="caution">
    <text evidence="3">The sequence shown here is derived from an EMBL/GenBank/DDBJ whole genome shotgun (WGS) entry which is preliminary data.</text>
</comment>
<evidence type="ECO:0000256" key="1">
    <source>
        <dbReference type="SAM" id="MobiDB-lite"/>
    </source>
</evidence>
<protein>
    <submittedName>
        <fullName evidence="3">Uncharacterized protein</fullName>
    </submittedName>
</protein>
<dbReference type="EMBL" id="PTIZ01000008">
    <property type="protein sequence ID" value="PPK74655.1"/>
    <property type="molecule type" value="Genomic_DNA"/>
</dbReference>
<name>A0A2S6HB03_9GAMM</name>
<dbReference type="Proteomes" id="UP000240010">
    <property type="component" value="Unassembled WGS sequence"/>
</dbReference>